<proteinExistence type="predicted"/>
<sequence length="139" mass="15725">MTYEEIMNDLVTGKPGQFLDRKVQTFMSAGLWPPTSSNETFDQVKDRGIDNAWTTSVTGVEHLLMVSHPYMYNTIRLAFGPYRATFTYEDSTYQVKGKSAAMAMMAIHTVMNRLRYGSPEEKDNLGEWVTRLPTAANAN</sequence>
<keyword evidence="1" id="KW-0614">Plasmid</keyword>
<geneLocation type="plasmid" evidence="1 2">
    <name>pRphaN771a</name>
</geneLocation>
<gene>
    <name evidence="1" type="ORF">AMC81_PA00065</name>
</gene>
<name>A0ABM6CFN3_9HYPH</name>
<keyword evidence="2" id="KW-1185">Reference proteome</keyword>
<dbReference type="EMBL" id="CP013569">
    <property type="protein sequence ID" value="ANL87088.1"/>
    <property type="molecule type" value="Genomic_DNA"/>
</dbReference>
<protein>
    <submittedName>
        <fullName evidence="1">Uncharacterized protein</fullName>
    </submittedName>
</protein>
<accession>A0ABM6CFN3</accession>
<evidence type="ECO:0000313" key="2">
    <source>
        <dbReference type="Proteomes" id="UP000078551"/>
    </source>
</evidence>
<dbReference type="Proteomes" id="UP000078551">
    <property type="component" value="Plasmid pRphaN771a"/>
</dbReference>
<organism evidence="1 2">
    <name type="scientific">Rhizobium phaseoli</name>
    <dbReference type="NCBI Taxonomy" id="396"/>
    <lineage>
        <taxon>Bacteria</taxon>
        <taxon>Pseudomonadati</taxon>
        <taxon>Pseudomonadota</taxon>
        <taxon>Alphaproteobacteria</taxon>
        <taxon>Hyphomicrobiales</taxon>
        <taxon>Rhizobiaceae</taxon>
        <taxon>Rhizobium/Agrobacterium group</taxon>
        <taxon>Rhizobium</taxon>
    </lineage>
</organism>
<evidence type="ECO:0000313" key="1">
    <source>
        <dbReference type="EMBL" id="ANL87088.1"/>
    </source>
</evidence>
<reference evidence="1 2" key="1">
    <citation type="submission" date="2015-11" db="EMBL/GenBank/DDBJ databases">
        <title>The limits of bacterial species coexistence and the symbiotic plasmid transference in sympatric Rhizobium populations.</title>
        <authorList>
            <person name="Perez-Carrascal O.M."/>
            <person name="VanInsberghe D."/>
            <person name="Juarez S."/>
            <person name="Polz M.F."/>
            <person name="Vinuesa P."/>
            <person name="Gonzalez V."/>
        </authorList>
    </citation>
    <scope>NUCLEOTIDE SEQUENCE [LARGE SCALE GENOMIC DNA]</scope>
    <source>
        <strain evidence="1 2">N771</strain>
        <plasmid evidence="1 2">pRphaN771a</plasmid>
    </source>
</reference>